<dbReference type="PANTHER" id="PTHR12375">
    <property type="entry name" value="RNA-BINDING PROTEIN LUC7-RELATED"/>
    <property type="match status" value="1"/>
</dbReference>
<protein>
    <submittedName>
        <fullName evidence="4">Luc7-like protein 3</fullName>
    </submittedName>
</protein>
<feature type="coiled-coil region" evidence="2">
    <location>
        <begin position="82"/>
        <end position="135"/>
    </location>
</feature>
<evidence type="ECO:0000313" key="4">
    <source>
        <dbReference type="EMBL" id="RVW99476.1"/>
    </source>
</evidence>
<accession>A0A438IRY2</accession>
<feature type="compositionally biased region" description="Basic residues" evidence="3">
    <location>
        <begin position="297"/>
        <end position="306"/>
    </location>
</feature>
<dbReference type="GO" id="GO:0005685">
    <property type="term" value="C:U1 snRNP"/>
    <property type="evidence" value="ECO:0007669"/>
    <property type="project" value="InterPro"/>
</dbReference>
<gene>
    <name evidence="4" type="primary">LUC7L3</name>
    <name evidence="4" type="ORF">CK203_038517</name>
</gene>
<dbReference type="GO" id="GO:0006376">
    <property type="term" value="P:mRNA splice site recognition"/>
    <property type="evidence" value="ECO:0007669"/>
    <property type="project" value="InterPro"/>
</dbReference>
<comment type="caution">
    <text evidence="4">The sequence shown here is derived from an EMBL/GenBank/DDBJ whole genome shotgun (WGS) entry which is preliminary data.</text>
</comment>
<feature type="compositionally biased region" description="Basic and acidic residues" evidence="3">
    <location>
        <begin position="196"/>
        <end position="296"/>
    </location>
</feature>
<evidence type="ECO:0000256" key="2">
    <source>
        <dbReference type="SAM" id="Coils"/>
    </source>
</evidence>
<feature type="region of interest" description="Disordered" evidence="3">
    <location>
        <begin position="1"/>
        <end position="35"/>
    </location>
</feature>
<evidence type="ECO:0000256" key="1">
    <source>
        <dbReference type="ARBA" id="ARBA00005655"/>
    </source>
</evidence>
<feature type="region of interest" description="Disordered" evidence="3">
    <location>
        <begin position="196"/>
        <end position="308"/>
    </location>
</feature>
<dbReference type="InterPro" id="IPR004882">
    <property type="entry name" value="Luc7-rel"/>
</dbReference>
<dbReference type="Proteomes" id="UP000288805">
    <property type="component" value="Unassembled WGS sequence"/>
</dbReference>
<dbReference type="AlphaFoldDB" id="A0A438IRY2"/>
<name>A0A438IRY2_VITVI</name>
<comment type="similarity">
    <text evidence="1">Belongs to the Luc7 family.</text>
</comment>
<keyword evidence="2" id="KW-0175">Coiled coil</keyword>
<dbReference type="EMBL" id="QGNW01000087">
    <property type="protein sequence ID" value="RVW99476.1"/>
    <property type="molecule type" value="Genomic_DNA"/>
</dbReference>
<evidence type="ECO:0000313" key="5">
    <source>
        <dbReference type="Proteomes" id="UP000288805"/>
    </source>
</evidence>
<reference evidence="4 5" key="1">
    <citation type="journal article" date="2018" name="PLoS Genet.">
        <title>Population sequencing reveals clonal diversity and ancestral inbreeding in the grapevine cultivar Chardonnay.</title>
        <authorList>
            <person name="Roach M.J."/>
            <person name="Johnson D.L."/>
            <person name="Bohlmann J."/>
            <person name="van Vuuren H.J."/>
            <person name="Jones S.J."/>
            <person name="Pretorius I.S."/>
            <person name="Schmidt S.A."/>
            <person name="Borneman A.R."/>
        </authorList>
    </citation>
    <scope>NUCLEOTIDE SEQUENCE [LARGE SCALE GENOMIC DNA]</scope>
    <source>
        <strain evidence="5">cv. Chardonnay</strain>
        <tissue evidence="4">Leaf</tissue>
    </source>
</reference>
<evidence type="ECO:0000256" key="3">
    <source>
        <dbReference type="SAM" id="MobiDB-lite"/>
    </source>
</evidence>
<sequence length="455" mass="52096">MENLPLSVGGSGSGLWDKGSDSRRTQIPNFEKSPRHDSYVPRFEAELAQFCEKLVMDLDRRVRRGRERLAQEVEAAPPAPLSLEKSEQLSVLEEKIKNLLEQVEALGEAGKVDEAEALMRKVEMLNAEKTVLTQQPQNDKVLMLAQEKKMALCETCGSFLVANDAAERTQSHVTGKQHIGYGMVRDFITEYKEAKEKAREEERLKREKEAEERRKQREKESESRSRRADSGDRDRTRDRDRDRERDRYRERERDRERPREWNGRGYRDGGRGTDWRYSNSRDGRDGGRDRYRDRSRSRSPVRHSHRSCQVSSSKSLLVNAARCSSLHLPLPLPFFSLWFLNDLSSACAMRMNWKLQKSGDMGNLRGQAVNYASVCQVVHRTIVSTCMNISVDWGVESLPASKNSKIATVWGAWRGRAGGACKLENHPTCSRGILGMGKVRCYCKSFLPPDFSSLY</sequence>
<dbReference type="Pfam" id="PF03194">
    <property type="entry name" value="LUC7"/>
    <property type="match status" value="1"/>
</dbReference>
<proteinExistence type="inferred from homology"/>
<dbReference type="GO" id="GO:0003729">
    <property type="term" value="F:mRNA binding"/>
    <property type="evidence" value="ECO:0007669"/>
    <property type="project" value="InterPro"/>
</dbReference>
<organism evidence="4 5">
    <name type="scientific">Vitis vinifera</name>
    <name type="common">Grape</name>
    <dbReference type="NCBI Taxonomy" id="29760"/>
    <lineage>
        <taxon>Eukaryota</taxon>
        <taxon>Viridiplantae</taxon>
        <taxon>Streptophyta</taxon>
        <taxon>Embryophyta</taxon>
        <taxon>Tracheophyta</taxon>
        <taxon>Spermatophyta</taxon>
        <taxon>Magnoliopsida</taxon>
        <taxon>eudicotyledons</taxon>
        <taxon>Gunneridae</taxon>
        <taxon>Pentapetalae</taxon>
        <taxon>rosids</taxon>
        <taxon>Vitales</taxon>
        <taxon>Vitaceae</taxon>
        <taxon>Viteae</taxon>
        <taxon>Vitis</taxon>
    </lineage>
</organism>